<dbReference type="AlphaFoldDB" id="A0A383RKD2"/>
<dbReference type="InterPro" id="IPR029021">
    <property type="entry name" value="Prot-tyrosine_phosphatase-like"/>
</dbReference>
<name>A0A383RKD2_PAEAL</name>
<dbReference type="Gene3D" id="3.90.190.10">
    <property type="entry name" value="Protein tyrosine phosphatase superfamily"/>
    <property type="match status" value="1"/>
</dbReference>
<dbReference type="PROSITE" id="PS50056">
    <property type="entry name" value="TYR_PHOSPHATASE_2"/>
    <property type="match status" value="1"/>
</dbReference>
<dbReference type="SUPFAM" id="SSF52799">
    <property type="entry name" value="(Phosphotyrosine protein) phosphatases II"/>
    <property type="match status" value="1"/>
</dbReference>
<dbReference type="RefSeq" id="WP_138188586.1">
    <property type="nucleotide sequence ID" value="NZ_LS992241.1"/>
</dbReference>
<gene>
    <name evidence="3" type="ORF">PBLR_15182</name>
</gene>
<protein>
    <submittedName>
        <fullName evidence="3">Protein tyrosine/serine phosphatase</fullName>
    </submittedName>
</protein>
<dbReference type="InterPro" id="IPR026893">
    <property type="entry name" value="Tyr/Ser_Pase_IphP-type"/>
</dbReference>
<feature type="domain" description="Tyrosine specific protein phosphatases" evidence="2">
    <location>
        <begin position="127"/>
        <end position="163"/>
    </location>
</feature>
<comment type="similarity">
    <text evidence="1">Belongs to the protein-tyrosine phosphatase family.</text>
</comment>
<dbReference type="Pfam" id="PF13350">
    <property type="entry name" value="Y_phosphatase3"/>
    <property type="match status" value="1"/>
</dbReference>
<sequence length="253" mass="28316">MNEDNNQFEPKQKRTERIISLEGACNVRDLGGYQTNEGREIQWGRFYRGDGQHKLTEHDQELLLGRGIHTVIDLRHSQEVSVAKDAFANSDKVAYHNVDLLNPATTNQPQVNSLGDLYVSMLDNSQDAFLRIFEILANPSDEAVLFHCTAGKDRTGMVAALLLDLAGVPHTTIIEDYAMTAECLLPIMDELRAGRPEGMPADLYERFLGCDPSNMEMMLQHLHAAYGGSERYLAAIGLSEEKVQVLKLKLLEE</sequence>
<dbReference type="PANTHER" id="PTHR31126:SF1">
    <property type="entry name" value="TYROSINE SPECIFIC PROTEIN PHOSPHATASES DOMAIN-CONTAINING PROTEIN"/>
    <property type="match status" value="1"/>
</dbReference>
<dbReference type="InterPro" id="IPR000387">
    <property type="entry name" value="Tyr_Pase_dom"/>
</dbReference>
<dbReference type="PANTHER" id="PTHR31126">
    <property type="entry name" value="TYROSINE-PROTEIN PHOSPHATASE"/>
    <property type="match status" value="1"/>
</dbReference>
<dbReference type="PROSITE" id="PS00383">
    <property type="entry name" value="TYR_PHOSPHATASE_1"/>
    <property type="match status" value="1"/>
</dbReference>
<reference evidence="4" key="1">
    <citation type="submission" date="2018-08" db="EMBL/GenBank/DDBJ databases">
        <authorList>
            <person name="Chevrot R."/>
        </authorList>
    </citation>
    <scope>NUCLEOTIDE SEQUENCE [LARGE SCALE GENOMIC DNA]</scope>
</reference>
<evidence type="ECO:0000259" key="2">
    <source>
        <dbReference type="PROSITE" id="PS50056"/>
    </source>
</evidence>
<evidence type="ECO:0000313" key="3">
    <source>
        <dbReference type="EMBL" id="SYX86756.1"/>
    </source>
</evidence>
<evidence type="ECO:0000256" key="1">
    <source>
        <dbReference type="ARBA" id="ARBA00009580"/>
    </source>
</evidence>
<accession>A0A383RKD2</accession>
<organism evidence="3 4">
    <name type="scientific">Paenibacillus alvei</name>
    <name type="common">Bacillus alvei</name>
    <dbReference type="NCBI Taxonomy" id="44250"/>
    <lineage>
        <taxon>Bacteria</taxon>
        <taxon>Bacillati</taxon>
        <taxon>Bacillota</taxon>
        <taxon>Bacilli</taxon>
        <taxon>Bacillales</taxon>
        <taxon>Paenibacillaceae</taxon>
        <taxon>Paenibacillus</taxon>
    </lineage>
</organism>
<evidence type="ECO:0000313" key="4">
    <source>
        <dbReference type="Proteomes" id="UP000304148"/>
    </source>
</evidence>
<dbReference type="GO" id="GO:0004721">
    <property type="term" value="F:phosphoprotein phosphatase activity"/>
    <property type="evidence" value="ECO:0007669"/>
    <property type="project" value="InterPro"/>
</dbReference>
<dbReference type="EMBL" id="LS992241">
    <property type="protein sequence ID" value="SYX86756.1"/>
    <property type="molecule type" value="Genomic_DNA"/>
</dbReference>
<dbReference type="Proteomes" id="UP000304148">
    <property type="component" value="Chromosome"/>
</dbReference>
<proteinExistence type="inferred from homology"/>
<dbReference type="InterPro" id="IPR016130">
    <property type="entry name" value="Tyr_Pase_AS"/>
</dbReference>